<feature type="region of interest" description="Disordered" evidence="1">
    <location>
        <begin position="79"/>
        <end position="110"/>
    </location>
</feature>
<feature type="compositionally biased region" description="Basic residues" evidence="1">
    <location>
        <begin position="1"/>
        <end position="10"/>
    </location>
</feature>
<dbReference type="Proteomes" id="UP000299102">
    <property type="component" value="Unassembled WGS sequence"/>
</dbReference>
<gene>
    <name evidence="2" type="ORF">EVAR_9918_1</name>
</gene>
<dbReference type="EMBL" id="BGZK01000077">
    <property type="protein sequence ID" value="GBP16207.1"/>
    <property type="molecule type" value="Genomic_DNA"/>
</dbReference>
<keyword evidence="3" id="KW-1185">Reference proteome</keyword>
<comment type="caution">
    <text evidence="2">The sequence shown here is derived from an EMBL/GenBank/DDBJ whole genome shotgun (WGS) entry which is preliminary data.</text>
</comment>
<name>A0A4C1TQG0_EUMVA</name>
<feature type="region of interest" description="Disordered" evidence="1">
    <location>
        <begin position="1"/>
        <end position="22"/>
    </location>
</feature>
<evidence type="ECO:0000313" key="3">
    <source>
        <dbReference type="Proteomes" id="UP000299102"/>
    </source>
</evidence>
<evidence type="ECO:0000256" key="1">
    <source>
        <dbReference type="SAM" id="MobiDB-lite"/>
    </source>
</evidence>
<dbReference type="AlphaFoldDB" id="A0A4C1TQG0"/>
<proteinExistence type="predicted"/>
<feature type="compositionally biased region" description="Basic and acidic residues" evidence="1">
    <location>
        <begin position="95"/>
        <end position="110"/>
    </location>
</feature>
<reference evidence="2 3" key="1">
    <citation type="journal article" date="2019" name="Commun. Biol.">
        <title>The bagworm genome reveals a unique fibroin gene that provides high tensile strength.</title>
        <authorList>
            <person name="Kono N."/>
            <person name="Nakamura H."/>
            <person name="Ohtoshi R."/>
            <person name="Tomita M."/>
            <person name="Numata K."/>
            <person name="Arakawa K."/>
        </authorList>
    </citation>
    <scope>NUCLEOTIDE SEQUENCE [LARGE SCALE GENOMIC DNA]</scope>
</reference>
<sequence>MMTSRQRQHNGHGASHRPLDVTHVASLRKRSRAVPTAECFGPSAHGSTLRRGNIVTDEVNPRCAWVGFINKNVNVKSGGLRQRTAPRRPRCRSAVIRDDVTRRDTANNEP</sequence>
<organism evidence="2 3">
    <name type="scientific">Eumeta variegata</name>
    <name type="common">Bagworm moth</name>
    <name type="synonym">Eumeta japonica</name>
    <dbReference type="NCBI Taxonomy" id="151549"/>
    <lineage>
        <taxon>Eukaryota</taxon>
        <taxon>Metazoa</taxon>
        <taxon>Ecdysozoa</taxon>
        <taxon>Arthropoda</taxon>
        <taxon>Hexapoda</taxon>
        <taxon>Insecta</taxon>
        <taxon>Pterygota</taxon>
        <taxon>Neoptera</taxon>
        <taxon>Endopterygota</taxon>
        <taxon>Lepidoptera</taxon>
        <taxon>Glossata</taxon>
        <taxon>Ditrysia</taxon>
        <taxon>Tineoidea</taxon>
        <taxon>Psychidae</taxon>
        <taxon>Oiketicinae</taxon>
        <taxon>Eumeta</taxon>
    </lineage>
</organism>
<evidence type="ECO:0000313" key="2">
    <source>
        <dbReference type="EMBL" id="GBP16207.1"/>
    </source>
</evidence>
<protein>
    <submittedName>
        <fullName evidence="2">Uncharacterized protein</fullName>
    </submittedName>
</protein>
<accession>A0A4C1TQG0</accession>